<feature type="transmembrane region" description="Helical" evidence="1">
    <location>
        <begin position="49"/>
        <end position="67"/>
    </location>
</feature>
<sequence>MDFMTAVKTCFAKFADFSGRATRSEYWWFVLAYFVLALVGSFIHQYVYFLVVLVFLVPMISAGVRRLHDIGKTGWLLLIGIIPLVGLVLIYFMVQPSQAEANQYGAPPVA</sequence>
<dbReference type="AlphaFoldDB" id="A0AAE3SZ41"/>
<gene>
    <name evidence="2" type="ORF">PGB34_10260</name>
</gene>
<dbReference type="Pfam" id="PF05656">
    <property type="entry name" value="DUF805"/>
    <property type="match status" value="1"/>
</dbReference>
<dbReference type="PANTHER" id="PTHR34980:SF2">
    <property type="entry name" value="INNER MEMBRANE PROTEIN YHAH-RELATED"/>
    <property type="match status" value="1"/>
</dbReference>
<accession>A0AAE3SZ41</accession>
<dbReference type="Proteomes" id="UP001212602">
    <property type="component" value="Unassembled WGS sequence"/>
</dbReference>
<feature type="transmembrane region" description="Helical" evidence="1">
    <location>
        <begin position="26"/>
        <end position="43"/>
    </location>
</feature>
<dbReference type="EMBL" id="JAQIPB010000003">
    <property type="protein sequence ID" value="MDA7416747.1"/>
    <property type="molecule type" value="Genomic_DNA"/>
</dbReference>
<dbReference type="PANTHER" id="PTHR34980">
    <property type="entry name" value="INNER MEMBRANE PROTEIN-RELATED-RELATED"/>
    <property type="match status" value="1"/>
</dbReference>
<evidence type="ECO:0000313" key="2">
    <source>
        <dbReference type="EMBL" id="MDA7416747.1"/>
    </source>
</evidence>
<keyword evidence="1" id="KW-0472">Membrane</keyword>
<keyword evidence="3" id="KW-1185">Reference proteome</keyword>
<dbReference type="GO" id="GO:0005886">
    <property type="term" value="C:plasma membrane"/>
    <property type="evidence" value="ECO:0007669"/>
    <property type="project" value="TreeGrafter"/>
</dbReference>
<feature type="transmembrane region" description="Helical" evidence="1">
    <location>
        <begin position="74"/>
        <end position="94"/>
    </location>
</feature>
<name>A0AAE3SZ41_9BURK</name>
<comment type="caution">
    <text evidence="2">The sequence shown here is derived from an EMBL/GenBank/DDBJ whole genome shotgun (WGS) entry which is preliminary data.</text>
</comment>
<keyword evidence="1" id="KW-1133">Transmembrane helix</keyword>
<dbReference type="InterPro" id="IPR008523">
    <property type="entry name" value="DUF805"/>
</dbReference>
<protein>
    <submittedName>
        <fullName evidence="2">DUF805 domain-containing protein</fullName>
    </submittedName>
</protein>
<evidence type="ECO:0000256" key="1">
    <source>
        <dbReference type="SAM" id="Phobius"/>
    </source>
</evidence>
<dbReference type="RefSeq" id="WP_271427979.1">
    <property type="nucleotide sequence ID" value="NZ_JAQIPB010000003.1"/>
</dbReference>
<organism evidence="2 3">
    <name type="scientific">Xenophilus arseniciresistens</name>
    <dbReference type="NCBI Taxonomy" id="1283306"/>
    <lineage>
        <taxon>Bacteria</taxon>
        <taxon>Pseudomonadati</taxon>
        <taxon>Pseudomonadota</taxon>
        <taxon>Betaproteobacteria</taxon>
        <taxon>Burkholderiales</taxon>
        <taxon>Comamonadaceae</taxon>
        <taxon>Xenophilus</taxon>
    </lineage>
</organism>
<keyword evidence="1" id="KW-0812">Transmembrane</keyword>
<evidence type="ECO:0000313" key="3">
    <source>
        <dbReference type="Proteomes" id="UP001212602"/>
    </source>
</evidence>
<reference evidence="2" key="1">
    <citation type="submission" date="2023-01" db="EMBL/GenBank/DDBJ databases">
        <title>Xenophilus mangrovi sp. nov., isolated from soil of Mangrove nature reserve.</title>
        <authorList>
            <person name="Xu S."/>
            <person name="Liu Z."/>
            <person name="Xu Y."/>
        </authorList>
    </citation>
    <scope>NUCLEOTIDE SEQUENCE</scope>
    <source>
        <strain evidence="2">YW8</strain>
    </source>
</reference>
<proteinExistence type="predicted"/>